<evidence type="ECO:0000259" key="10">
    <source>
        <dbReference type="PROSITE" id="PS50110"/>
    </source>
</evidence>
<dbReference type="InterPro" id="IPR036061">
    <property type="entry name" value="CheW-like_dom_sf"/>
</dbReference>
<gene>
    <name evidence="13" type="ORF">OH143_07940</name>
</gene>
<dbReference type="EC" id="2.7.13.3" evidence="2"/>
<evidence type="ECO:0000259" key="12">
    <source>
        <dbReference type="PROSITE" id="PS50894"/>
    </source>
</evidence>
<evidence type="ECO:0000256" key="5">
    <source>
        <dbReference type="ARBA" id="ARBA00022777"/>
    </source>
</evidence>
<evidence type="ECO:0000259" key="9">
    <source>
        <dbReference type="PROSITE" id="PS50109"/>
    </source>
</evidence>
<evidence type="ECO:0000256" key="3">
    <source>
        <dbReference type="ARBA" id="ARBA00022553"/>
    </source>
</evidence>
<dbReference type="SMART" id="SM00073">
    <property type="entry name" value="HPT"/>
    <property type="match status" value="1"/>
</dbReference>
<organism evidence="13 14">
    <name type="scientific">Methanoculleus submarinus</name>
    <dbReference type="NCBI Taxonomy" id="204050"/>
    <lineage>
        <taxon>Archaea</taxon>
        <taxon>Methanobacteriati</taxon>
        <taxon>Methanobacteriota</taxon>
        <taxon>Stenosarchaea group</taxon>
        <taxon>Methanomicrobia</taxon>
        <taxon>Methanomicrobiales</taxon>
        <taxon>Methanomicrobiaceae</taxon>
        <taxon>Methanoculleus</taxon>
    </lineage>
</organism>
<dbReference type="InterPro" id="IPR005467">
    <property type="entry name" value="His_kinase_dom"/>
</dbReference>
<dbReference type="SUPFAM" id="SSF50341">
    <property type="entry name" value="CheW-like"/>
    <property type="match status" value="1"/>
</dbReference>
<dbReference type="EMBL" id="CP109831">
    <property type="protein sequence ID" value="UYU17640.1"/>
    <property type="molecule type" value="Genomic_DNA"/>
</dbReference>
<dbReference type="RefSeq" id="WP_011843093.1">
    <property type="nucleotide sequence ID" value="NZ_CP109831.1"/>
</dbReference>
<feature type="region of interest" description="Disordered" evidence="8">
    <location>
        <begin position="112"/>
        <end position="163"/>
    </location>
</feature>
<dbReference type="InterPro" id="IPR036890">
    <property type="entry name" value="HATPase_C_sf"/>
</dbReference>
<dbReference type="InterPro" id="IPR004358">
    <property type="entry name" value="Sig_transdc_His_kin-like_C"/>
</dbReference>
<evidence type="ECO:0000256" key="6">
    <source>
        <dbReference type="PROSITE-ProRule" id="PRU00110"/>
    </source>
</evidence>
<protein>
    <recommendedName>
        <fullName evidence="2">histidine kinase</fullName>
        <ecNumber evidence="2">2.7.13.3</ecNumber>
    </recommendedName>
</protein>
<dbReference type="Pfam" id="PF02518">
    <property type="entry name" value="HATPase_c"/>
    <property type="match status" value="1"/>
</dbReference>
<reference evidence="13" key="1">
    <citation type="submission" date="2022-10" db="EMBL/GenBank/DDBJ databases">
        <title>Complete genome of Methanoculleus submarinus DSM 15122.</title>
        <authorList>
            <person name="Chen S.-C."/>
            <person name="Lai S.-J."/>
            <person name="You Y.-T."/>
        </authorList>
    </citation>
    <scope>NUCLEOTIDE SEQUENCE</scope>
    <source>
        <strain evidence="13">DSM 15122</strain>
    </source>
</reference>
<dbReference type="Pfam" id="PF01627">
    <property type="entry name" value="Hpt"/>
    <property type="match status" value="1"/>
</dbReference>
<dbReference type="CDD" id="cd00088">
    <property type="entry name" value="HPT"/>
    <property type="match status" value="1"/>
</dbReference>
<dbReference type="SMART" id="SM00387">
    <property type="entry name" value="HATPase_c"/>
    <property type="match status" value="1"/>
</dbReference>
<dbReference type="Proteomes" id="UP001156196">
    <property type="component" value="Chromosome"/>
</dbReference>
<dbReference type="PROSITE" id="PS50851">
    <property type="entry name" value="CHEW"/>
    <property type="match status" value="1"/>
</dbReference>
<evidence type="ECO:0000256" key="4">
    <source>
        <dbReference type="ARBA" id="ARBA00022679"/>
    </source>
</evidence>
<dbReference type="SMART" id="SM00448">
    <property type="entry name" value="REC"/>
    <property type="match status" value="1"/>
</dbReference>
<evidence type="ECO:0000259" key="11">
    <source>
        <dbReference type="PROSITE" id="PS50851"/>
    </source>
</evidence>
<feature type="modified residue" description="Phosphohistidine" evidence="6">
    <location>
        <position position="52"/>
    </location>
</feature>
<name>A0AAX3E646_9EURY</name>
<dbReference type="Gene3D" id="3.30.565.10">
    <property type="entry name" value="Histidine kinase-like ATPase, C-terminal domain"/>
    <property type="match status" value="1"/>
</dbReference>
<feature type="domain" description="Response regulatory" evidence="10">
    <location>
        <begin position="636"/>
        <end position="753"/>
    </location>
</feature>
<dbReference type="PRINTS" id="PR00344">
    <property type="entry name" value="BCTRLSENSOR"/>
</dbReference>
<comment type="catalytic activity">
    <reaction evidence="1">
        <text>ATP + protein L-histidine = ADP + protein N-phospho-L-histidine.</text>
        <dbReference type="EC" id="2.7.13.3"/>
    </reaction>
</comment>
<dbReference type="InterPro" id="IPR051315">
    <property type="entry name" value="Bact_Chemotaxis_CheA"/>
</dbReference>
<dbReference type="PROSITE" id="PS50109">
    <property type="entry name" value="HIS_KIN"/>
    <property type="match status" value="1"/>
</dbReference>
<dbReference type="Gene3D" id="1.20.120.160">
    <property type="entry name" value="HPT domain"/>
    <property type="match status" value="1"/>
</dbReference>
<dbReference type="SMART" id="SM00260">
    <property type="entry name" value="CheW"/>
    <property type="match status" value="1"/>
</dbReference>
<dbReference type="GO" id="GO:0004673">
    <property type="term" value="F:protein histidine kinase activity"/>
    <property type="evidence" value="ECO:0007669"/>
    <property type="project" value="UniProtKB-EC"/>
</dbReference>
<feature type="domain" description="Histidine kinase" evidence="9">
    <location>
        <begin position="233"/>
        <end position="480"/>
    </location>
</feature>
<dbReference type="GeneID" id="4848207"/>
<evidence type="ECO:0000256" key="8">
    <source>
        <dbReference type="SAM" id="MobiDB-lite"/>
    </source>
</evidence>
<accession>A0AAX3E646</accession>
<dbReference type="GO" id="GO:0000160">
    <property type="term" value="P:phosphorelay signal transduction system"/>
    <property type="evidence" value="ECO:0007669"/>
    <property type="project" value="InterPro"/>
</dbReference>
<evidence type="ECO:0000313" key="13">
    <source>
        <dbReference type="EMBL" id="UYU17640.1"/>
    </source>
</evidence>
<dbReference type="InterPro" id="IPR001789">
    <property type="entry name" value="Sig_transdc_resp-reg_receiver"/>
</dbReference>
<dbReference type="FunFam" id="3.30.565.10:FF:000016">
    <property type="entry name" value="Chemotaxis protein CheA, putative"/>
    <property type="match status" value="1"/>
</dbReference>
<keyword evidence="5" id="KW-0418">Kinase</keyword>
<dbReference type="InterPro" id="IPR036641">
    <property type="entry name" value="HPT_dom_sf"/>
</dbReference>
<evidence type="ECO:0000256" key="7">
    <source>
        <dbReference type="PROSITE-ProRule" id="PRU00169"/>
    </source>
</evidence>
<dbReference type="PANTHER" id="PTHR43395:SF1">
    <property type="entry name" value="CHEMOTAXIS PROTEIN CHEA"/>
    <property type="match status" value="1"/>
</dbReference>
<dbReference type="GO" id="GO:0006935">
    <property type="term" value="P:chemotaxis"/>
    <property type="evidence" value="ECO:0007669"/>
    <property type="project" value="InterPro"/>
</dbReference>
<dbReference type="Pfam" id="PF00072">
    <property type="entry name" value="Response_reg"/>
    <property type="match status" value="1"/>
</dbReference>
<dbReference type="PROSITE" id="PS50894">
    <property type="entry name" value="HPT"/>
    <property type="match status" value="1"/>
</dbReference>
<dbReference type="InterPro" id="IPR002545">
    <property type="entry name" value="CheW-lke_dom"/>
</dbReference>
<dbReference type="SUPFAM" id="SSF47226">
    <property type="entry name" value="Histidine-containing phosphotransfer domain, HPT domain"/>
    <property type="match status" value="1"/>
</dbReference>
<dbReference type="SUPFAM" id="SSF55874">
    <property type="entry name" value="ATPase domain of HSP90 chaperone/DNA topoisomerase II/histidine kinase"/>
    <property type="match status" value="1"/>
</dbReference>
<evidence type="ECO:0000313" key="14">
    <source>
        <dbReference type="Proteomes" id="UP001156196"/>
    </source>
</evidence>
<proteinExistence type="predicted"/>
<dbReference type="InterPro" id="IPR003594">
    <property type="entry name" value="HATPase_dom"/>
</dbReference>
<dbReference type="Gene3D" id="3.40.50.2300">
    <property type="match status" value="1"/>
</dbReference>
<dbReference type="Pfam" id="PF01584">
    <property type="entry name" value="CheW"/>
    <property type="match status" value="1"/>
</dbReference>
<dbReference type="PANTHER" id="PTHR43395">
    <property type="entry name" value="SENSOR HISTIDINE KINASE CHEA"/>
    <property type="match status" value="1"/>
</dbReference>
<dbReference type="KEGG" id="msum:OH143_07940"/>
<dbReference type="InterPro" id="IPR008207">
    <property type="entry name" value="Sig_transdc_His_kin_Hpt_dom"/>
</dbReference>
<sequence>MTGPDDVFRARLLETFREEADEYLEAITEGLIALEKAGPTPELVERVYRTVHSLKGASRAVNHREIESICQNLETAFSLMKRGEYVPGVDDFDLFHRTVAVIKSLLRGERPDASPTEINGALRAIPGGTGPPEGRPGEPGPASREKHTYDAPGGYNSGEQGADRGTVRIAAHKLDRLTAGADSLLTTRLFITQRIRELEEMMARFSLWQWNHSQAFNDLQTIRRKAFGEEKAAIPPDLVLPLQRAVEFQEYNREFVTNLQHDLATHLRSMEFDRSALETSTSEISDLVHDAALLPASTILTPFSAFVREFSRTSGKSVDLTIEGGEIEVDRRILDALKDPIMHLIRNSIDHGIESPEARRARQKSATGSVRIRVFPRSGSRVGIEVADDGAGVDSSAIRRTAVENEVITADEDATLTDSEAIWLIFRSGMTTSRIVTDLSGRGLGLAIVEDTVSRLGGEVTVSSTVGRGTAITLTVPVSMATLRGLLVRSERQVYVLPMQQVKQVLRVRPDSLAVSRGRPTILLSGETIEVIRLTDALGIPLSGPPTEEGQPKPLVIIAYGAGQIACIVDEVIRVQEIVVRPLGSQLTSVRRIDGAVILGDGRLALVLDPLDLIQDAMQAERPVSASTLPQEAERRVMVVEDSVTSRALLQAVLEGAGYQVETAVNGIDAFARLKQHEFDMVVSDVDMPRMNGFTLTEKIRAEGGHLAGIRVVLVTSLDSPEDRERGKAVGADAYIVKKSFEADEFLRIIRRLVRRREGEIQER</sequence>
<evidence type="ECO:0000256" key="1">
    <source>
        <dbReference type="ARBA" id="ARBA00000085"/>
    </source>
</evidence>
<keyword evidence="14" id="KW-1185">Reference proteome</keyword>
<evidence type="ECO:0000256" key="2">
    <source>
        <dbReference type="ARBA" id="ARBA00012438"/>
    </source>
</evidence>
<dbReference type="AlphaFoldDB" id="A0AAX3E646"/>
<dbReference type="PROSITE" id="PS50110">
    <property type="entry name" value="RESPONSE_REGULATORY"/>
    <property type="match status" value="1"/>
</dbReference>
<dbReference type="SUPFAM" id="SSF52172">
    <property type="entry name" value="CheY-like"/>
    <property type="match status" value="1"/>
</dbReference>
<feature type="domain" description="CheW-like" evidence="11">
    <location>
        <begin position="482"/>
        <end position="619"/>
    </location>
</feature>
<dbReference type="Gene3D" id="2.30.30.40">
    <property type="entry name" value="SH3 Domains"/>
    <property type="match status" value="1"/>
</dbReference>
<dbReference type="InterPro" id="IPR011006">
    <property type="entry name" value="CheY-like_superfamily"/>
</dbReference>
<feature type="modified residue" description="4-aspartylphosphate" evidence="7">
    <location>
        <position position="685"/>
    </location>
</feature>
<keyword evidence="4" id="KW-0808">Transferase</keyword>
<feature type="domain" description="HPt" evidence="12">
    <location>
        <begin position="5"/>
        <end position="109"/>
    </location>
</feature>
<keyword evidence="3 7" id="KW-0597">Phosphoprotein</keyword>
<dbReference type="GeneID" id="76730814"/>